<accession>A0ABQ4ZN04</accession>
<proteinExistence type="predicted"/>
<evidence type="ECO:0000313" key="10">
    <source>
        <dbReference type="Proteomes" id="UP001151760"/>
    </source>
</evidence>
<dbReference type="GO" id="GO:0003964">
    <property type="term" value="F:RNA-directed DNA polymerase activity"/>
    <property type="evidence" value="ECO:0007669"/>
    <property type="project" value="UniProtKB-KW"/>
</dbReference>
<dbReference type="EMBL" id="BQNB010011436">
    <property type="protein sequence ID" value="GJS90547.1"/>
    <property type="molecule type" value="Genomic_DNA"/>
</dbReference>
<keyword evidence="4" id="KW-0255">Endonuclease</keyword>
<dbReference type="Gene3D" id="3.10.10.10">
    <property type="entry name" value="HIV Type 1 Reverse Transcriptase, subunit A, domain 1"/>
    <property type="match status" value="1"/>
</dbReference>
<dbReference type="SUPFAM" id="SSF56672">
    <property type="entry name" value="DNA/RNA polymerases"/>
    <property type="match status" value="1"/>
</dbReference>
<evidence type="ECO:0000256" key="6">
    <source>
        <dbReference type="ARBA" id="ARBA00022918"/>
    </source>
</evidence>
<dbReference type="InterPro" id="IPR043128">
    <property type="entry name" value="Rev_trsase/Diguanyl_cyclase"/>
</dbReference>
<evidence type="ECO:0000259" key="7">
    <source>
        <dbReference type="Pfam" id="PF00078"/>
    </source>
</evidence>
<dbReference type="Gene3D" id="3.10.20.370">
    <property type="match status" value="1"/>
</dbReference>
<evidence type="ECO:0000256" key="5">
    <source>
        <dbReference type="ARBA" id="ARBA00022801"/>
    </source>
</evidence>
<name>A0ABQ4ZN04_9ASTR</name>
<sequence>MAGIEYMHQLWLFELECLVVKLQQVEKMEATPKSPGSRMRDRAHVNLFHAREYRKRVAGGREYLKELGECKTEENYTRFLTPQFIQNALHISPCFEEDQSYVKNINSNEGKRGELYYQLGNGLYRIGDGESAKKALEDCLKARNLLVNVELILRADEPKNKISKSTLPKHMVVTGGLALGVTCGCLSKSKLLKHVVVAGRLALSVACTMILSWEKLDEFAGGIKKAGELGESIEKMIGKDSYPTVMNKNGLSSQSGFFQISIAPEDQEKTTFTCSYSTFAYRRMPFGLCNVHATFQRCMTTIFHDMVEDFMEVFMDDFSVFRHKISGARIEVDRAKIDVIAKFSYPTNVKGVRSFLEHAGFYCSDFAVGSVLGQRIDGKFKPIYYASKTLNNAQEHYTTTEKELLAVVLSFDKFRPYRIISKIVVYTDHSALKYLLSKQDAKPRLIRWVLLFKGLTSRLRIKKGEENLAVDHLSRLENPYLGAFTKEEIADEFPTNIWLQGDKDFKFGDKVLPFNSRFKIHPGKLKSRWYGPNVVKIVYLYGTVEITDKNGISFKVNGQRLKKYYDECIDTDDKEVVEF</sequence>
<keyword evidence="6 9" id="KW-0695">RNA-directed DNA polymerase</keyword>
<keyword evidence="10" id="KW-1185">Reference proteome</keyword>
<evidence type="ECO:0000256" key="1">
    <source>
        <dbReference type="ARBA" id="ARBA00022679"/>
    </source>
</evidence>
<keyword evidence="3" id="KW-0540">Nuclease</keyword>
<dbReference type="InterPro" id="IPR043502">
    <property type="entry name" value="DNA/RNA_pol_sf"/>
</dbReference>
<reference evidence="9" key="1">
    <citation type="journal article" date="2022" name="Int. J. Mol. Sci.">
        <title>Draft Genome of Tanacetum Coccineum: Genomic Comparison of Closely Related Tanacetum-Family Plants.</title>
        <authorList>
            <person name="Yamashiro T."/>
            <person name="Shiraishi A."/>
            <person name="Nakayama K."/>
            <person name="Satake H."/>
        </authorList>
    </citation>
    <scope>NUCLEOTIDE SEQUENCE</scope>
</reference>
<dbReference type="CDD" id="cd01647">
    <property type="entry name" value="RT_LTR"/>
    <property type="match status" value="1"/>
</dbReference>
<keyword evidence="1" id="KW-0808">Transferase</keyword>
<dbReference type="InterPro" id="IPR000477">
    <property type="entry name" value="RT_dom"/>
</dbReference>
<reference evidence="9" key="2">
    <citation type="submission" date="2022-01" db="EMBL/GenBank/DDBJ databases">
        <authorList>
            <person name="Yamashiro T."/>
            <person name="Shiraishi A."/>
            <person name="Satake H."/>
            <person name="Nakayama K."/>
        </authorList>
    </citation>
    <scope>NUCLEOTIDE SEQUENCE</scope>
</reference>
<dbReference type="PANTHER" id="PTHR34072">
    <property type="entry name" value="ENZYMATIC POLYPROTEIN-RELATED"/>
    <property type="match status" value="1"/>
</dbReference>
<dbReference type="Pfam" id="PF00078">
    <property type="entry name" value="RVT_1"/>
    <property type="match status" value="1"/>
</dbReference>
<evidence type="ECO:0000313" key="9">
    <source>
        <dbReference type="EMBL" id="GJS90547.1"/>
    </source>
</evidence>
<dbReference type="Gene3D" id="3.30.70.270">
    <property type="match status" value="1"/>
</dbReference>
<feature type="domain" description="Reverse transcriptase RNase H-like" evidence="8">
    <location>
        <begin position="364"/>
        <end position="452"/>
    </location>
</feature>
<gene>
    <name evidence="9" type="ORF">Tco_0773183</name>
</gene>
<keyword evidence="2" id="KW-0548">Nucleotidyltransferase</keyword>
<keyword evidence="5" id="KW-0378">Hydrolase</keyword>
<dbReference type="PANTHER" id="PTHR34072:SF44">
    <property type="entry name" value="RNA-DIRECTED DNA POLYMERASE"/>
    <property type="match status" value="1"/>
</dbReference>
<evidence type="ECO:0000256" key="4">
    <source>
        <dbReference type="ARBA" id="ARBA00022759"/>
    </source>
</evidence>
<evidence type="ECO:0000259" key="8">
    <source>
        <dbReference type="Pfam" id="PF17917"/>
    </source>
</evidence>
<organism evidence="9 10">
    <name type="scientific">Tanacetum coccineum</name>
    <dbReference type="NCBI Taxonomy" id="301880"/>
    <lineage>
        <taxon>Eukaryota</taxon>
        <taxon>Viridiplantae</taxon>
        <taxon>Streptophyta</taxon>
        <taxon>Embryophyta</taxon>
        <taxon>Tracheophyta</taxon>
        <taxon>Spermatophyta</taxon>
        <taxon>Magnoliopsida</taxon>
        <taxon>eudicotyledons</taxon>
        <taxon>Gunneridae</taxon>
        <taxon>Pentapetalae</taxon>
        <taxon>asterids</taxon>
        <taxon>campanulids</taxon>
        <taxon>Asterales</taxon>
        <taxon>Asteraceae</taxon>
        <taxon>Asteroideae</taxon>
        <taxon>Anthemideae</taxon>
        <taxon>Anthemidinae</taxon>
        <taxon>Tanacetum</taxon>
    </lineage>
</organism>
<dbReference type="CDD" id="cd09274">
    <property type="entry name" value="RNase_HI_RT_Ty3"/>
    <property type="match status" value="1"/>
</dbReference>
<protein>
    <submittedName>
        <fullName evidence="9">Reverse transcriptase domain-containing protein</fullName>
    </submittedName>
</protein>
<dbReference type="Pfam" id="PF17917">
    <property type="entry name" value="RT_RNaseH"/>
    <property type="match status" value="1"/>
</dbReference>
<evidence type="ECO:0000256" key="2">
    <source>
        <dbReference type="ARBA" id="ARBA00022695"/>
    </source>
</evidence>
<feature type="domain" description="Reverse transcriptase" evidence="7">
    <location>
        <begin position="254"/>
        <end position="324"/>
    </location>
</feature>
<comment type="caution">
    <text evidence="9">The sequence shown here is derived from an EMBL/GenBank/DDBJ whole genome shotgun (WGS) entry which is preliminary data.</text>
</comment>
<dbReference type="Proteomes" id="UP001151760">
    <property type="component" value="Unassembled WGS sequence"/>
</dbReference>
<evidence type="ECO:0000256" key="3">
    <source>
        <dbReference type="ARBA" id="ARBA00022722"/>
    </source>
</evidence>
<dbReference type="InterPro" id="IPR041373">
    <property type="entry name" value="RT_RNaseH"/>
</dbReference>